<reference evidence="2 3" key="1">
    <citation type="submission" date="2024-09" db="EMBL/GenBank/DDBJ databases">
        <authorList>
            <person name="Sun Q."/>
            <person name="Mori K."/>
        </authorList>
    </citation>
    <scope>NUCLEOTIDE SEQUENCE [LARGE SCALE GENOMIC DNA]</scope>
    <source>
        <strain evidence="2 3">KCTC 23076</strain>
    </source>
</reference>
<dbReference type="Proteomes" id="UP001589896">
    <property type="component" value="Unassembled WGS sequence"/>
</dbReference>
<keyword evidence="1" id="KW-0812">Transmembrane</keyword>
<sequence length="77" mass="7893">MREAAHRKGAAFFVAGFSLGLAVASDVGGVTPVPVPFPALLLVLTMSLVAVSLSSVDVHRDFGAVAAFAVRNIQTPT</sequence>
<evidence type="ECO:0000313" key="3">
    <source>
        <dbReference type="Proteomes" id="UP001589896"/>
    </source>
</evidence>
<proteinExistence type="predicted"/>
<evidence type="ECO:0000313" key="2">
    <source>
        <dbReference type="EMBL" id="MFC0677034.1"/>
    </source>
</evidence>
<evidence type="ECO:0000256" key="1">
    <source>
        <dbReference type="SAM" id="Phobius"/>
    </source>
</evidence>
<accession>A0ABV6RKC6</accession>
<protein>
    <submittedName>
        <fullName evidence="2">Uncharacterized protein</fullName>
    </submittedName>
</protein>
<keyword evidence="3" id="KW-1185">Reference proteome</keyword>
<feature type="transmembrane region" description="Helical" evidence="1">
    <location>
        <begin position="34"/>
        <end position="53"/>
    </location>
</feature>
<name>A0ABV6RKC6_9GAMM</name>
<dbReference type="RefSeq" id="WP_386665027.1">
    <property type="nucleotide sequence ID" value="NZ_JBHLTG010000001.1"/>
</dbReference>
<comment type="caution">
    <text evidence="2">The sequence shown here is derived from an EMBL/GenBank/DDBJ whole genome shotgun (WGS) entry which is preliminary data.</text>
</comment>
<dbReference type="EMBL" id="JBHLTG010000001">
    <property type="protein sequence ID" value="MFC0677034.1"/>
    <property type="molecule type" value="Genomic_DNA"/>
</dbReference>
<keyword evidence="1" id="KW-1133">Transmembrane helix</keyword>
<organism evidence="2 3">
    <name type="scientific">Lysobacter korlensis</name>
    <dbReference type="NCBI Taxonomy" id="553636"/>
    <lineage>
        <taxon>Bacteria</taxon>
        <taxon>Pseudomonadati</taxon>
        <taxon>Pseudomonadota</taxon>
        <taxon>Gammaproteobacteria</taxon>
        <taxon>Lysobacterales</taxon>
        <taxon>Lysobacteraceae</taxon>
        <taxon>Lysobacter</taxon>
    </lineage>
</organism>
<gene>
    <name evidence="2" type="ORF">ACFFGH_04090</name>
</gene>
<keyword evidence="1" id="KW-0472">Membrane</keyword>